<keyword evidence="1" id="KW-0472">Membrane</keyword>
<proteinExistence type="predicted"/>
<dbReference type="AlphaFoldDB" id="A0A1P8F5N1"/>
<feature type="transmembrane region" description="Helical" evidence="1">
    <location>
        <begin position="6"/>
        <end position="22"/>
    </location>
</feature>
<keyword evidence="1" id="KW-0812">Transmembrane</keyword>
<reference evidence="3" key="1">
    <citation type="submission" date="2016-11" db="EMBL/GenBank/DDBJ databases">
        <title>Dehalogenimonas formicexedens sp. nov., a chlorinated alkane respiring bacterium isolated from contaminated groundwater.</title>
        <authorList>
            <person name="Key T.A."/>
            <person name="Bowman K.S."/>
            <person name="Lee I."/>
            <person name="Chun J."/>
            <person name="Albuquerque L."/>
            <person name="da Costa M.S."/>
            <person name="Rainey F.A."/>
            <person name="Moe W.M."/>
        </authorList>
    </citation>
    <scope>NUCLEOTIDE SEQUENCE [LARGE SCALE GENOMIC DNA]</scope>
    <source>
        <strain evidence="3">NSZ-14</strain>
    </source>
</reference>
<feature type="transmembrane region" description="Helical" evidence="1">
    <location>
        <begin position="82"/>
        <end position="100"/>
    </location>
</feature>
<keyword evidence="1" id="KW-1133">Transmembrane helix</keyword>
<dbReference type="EMBL" id="CP018258">
    <property type="protein sequence ID" value="APV43796.1"/>
    <property type="molecule type" value="Genomic_DNA"/>
</dbReference>
<keyword evidence="3" id="KW-1185">Reference proteome</keyword>
<evidence type="ECO:0000256" key="1">
    <source>
        <dbReference type="SAM" id="Phobius"/>
    </source>
</evidence>
<dbReference type="Proteomes" id="UP000185934">
    <property type="component" value="Chromosome"/>
</dbReference>
<dbReference type="RefSeq" id="WP_145925509.1">
    <property type="nucleotide sequence ID" value="NZ_CP018258.1"/>
</dbReference>
<dbReference type="KEGG" id="dfo:Dform_00440"/>
<dbReference type="STRING" id="1839801.Dform_00440"/>
<protein>
    <submittedName>
        <fullName evidence="2">Uncharacterized protein</fullName>
    </submittedName>
</protein>
<evidence type="ECO:0000313" key="2">
    <source>
        <dbReference type="EMBL" id="APV43796.1"/>
    </source>
</evidence>
<name>A0A1P8F5N1_9CHLR</name>
<gene>
    <name evidence="2" type="ORF">Dform_00440</name>
</gene>
<organism evidence="2 3">
    <name type="scientific">Dehalogenimonas formicexedens</name>
    <dbReference type="NCBI Taxonomy" id="1839801"/>
    <lineage>
        <taxon>Bacteria</taxon>
        <taxon>Bacillati</taxon>
        <taxon>Chloroflexota</taxon>
        <taxon>Dehalococcoidia</taxon>
        <taxon>Dehalococcoidales</taxon>
        <taxon>Dehalococcoidaceae</taxon>
        <taxon>Dehalogenimonas</taxon>
    </lineage>
</organism>
<evidence type="ECO:0000313" key="3">
    <source>
        <dbReference type="Proteomes" id="UP000185934"/>
    </source>
</evidence>
<accession>A0A1P8F5N1</accession>
<sequence length="105" mass="12263">MAIELLWLTTGLVFVVLGYYEWNKSSKKIEHFRQTPRPQREDMHFEVRIMGQDIDQPITDFVEDFNGYLDTLNEANRNERRIASVGFYLAAFTSFLSLVIGKLSI</sequence>